<reference evidence="10 11" key="1">
    <citation type="journal article" date="2017" name="Genome Announc.">
        <title>Draft Genome Sequence of Romboutsia maritimum sp. nov. Strain CCRI-22766(T), Isolated from Coastal Estuarine Mud.</title>
        <authorList>
            <person name="Maheux A.F."/>
            <person name="Boudreau D.K."/>
            <person name="Berube E."/>
            <person name="Boissinot M."/>
            <person name="Raymond F."/>
            <person name="Brodeur S."/>
            <person name="Corbeil J."/>
            <person name="Brightwell G."/>
            <person name="Broda D."/>
            <person name="Omar R.F."/>
            <person name="Bergeron M.G."/>
        </authorList>
    </citation>
    <scope>NUCLEOTIDE SEQUENCE [LARGE SCALE GENOMIC DNA]</scope>
    <source>
        <strain evidence="10 11">CCRI-22766</strain>
    </source>
</reference>
<evidence type="ECO:0000256" key="2">
    <source>
        <dbReference type="ARBA" id="ARBA00005660"/>
    </source>
</evidence>
<organism evidence="10 11">
    <name type="scientific">Romboutsia maritimum</name>
    <dbReference type="NCBI Taxonomy" id="2020948"/>
    <lineage>
        <taxon>Bacteria</taxon>
        <taxon>Bacillati</taxon>
        <taxon>Bacillota</taxon>
        <taxon>Clostridia</taxon>
        <taxon>Peptostreptococcales</taxon>
        <taxon>Peptostreptococcaceae</taxon>
        <taxon>Romboutsia</taxon>
    </lineage>
</organism>
<feature type="transmembrane region" description="Helical" evidence="9">
    <location>
        <begin position="109"/>
        <end position="129"/>
    </location>
</feature>
<comment type="function">
    <text evidence="9">Transmembrane (T) component of an energy-coupling factor (ECF) ABC-transporter complex. Unlike classic ABC transporters this ECF transporter provides the energy necessary to transport a number of different substrates.</text>
</comment>
<comment type="caution">
    <text evidence="9">Lacks conserved residue(s) required for the propagation of feature annotation.</text>
</comment>
<evidence type="ECO:0000256" key="6">
    <source>
        <dbReference type="ARBA" id="ARBA00022692"/>
    </source>
</evidence>
<evidence type="ECO:0000256" key="8">
    <source>
        <dbReference type="ARBA" id="ARBA00023136"/>
    </source>
</evidence>
<dbReference type="OrthoDB" id="8075495at2"/>
<evidence type="ECO:0000256" key="3">
    <source>
        <dbReference type="ARBA" id="ARBA00014042"/>
    </source>
</evidence>
<comment type="subunit">
    <text evidence="9">Forms a stable energy-coupling factor (ECF) transporter complex composed of 2 membrane-embedded substrate-binding proteins (S component), 2 ATP-binding proteins (A component) and 2 transmembrane proteins (T component).</text>
</comment>
<keyword evidence="8 9" id="KW-0472">Membrane</keyword>
<comment type="similarity">
    <text evidence="2 9">Belongs to the energy-coupling factor EcfT family.</text>
</comment>
<dbReference type="Pfam" id="PF02361">
    <property type="entry name" value="CbiQ"/>
    <property type="match status" value="1"/>
</dbReference>
<dbReference type="Proteomes" id="UP000243494">
    <property type="component" value="Unassembled WGS sequence"/>
</dbReference>
<dbReference type="EMBL" id="NOJZ02000029">
    <property type="protein sequence ID" value="RDY22741.1"/>
    <property type="molecule type" value="Genomic_DNA"/>
</dbReference>
<dbReference type="CDD" id="cd16914">
    <property type="entry name" value="EcfT"/>
    <property type="match status" value="1"/>
</dbReference>
<dbReference type="InterPro" id="IPR003339">
    <property type="entry name" value="ABC/ECF_trnsptr_transmembrane"/>
</dbReference>
<dbReference type="InterPro" id="IPR051611">
    <property type="entry name" value="ECF_transporter_component"/>
</dbReference>
<proteinExistence type="inferred from homology"/>
<dbReference type="HAMAP" id="MF_01461">
    <property type="entry name" value="EcfT"/>
    <property type="match status" value="1"/>
</dbReference>
<evidence type="ECO:0000313" key="11">
    <source>
        <dbReference type="Proteomes" id="UP000243494"/>
    </source>
</evidence>
<dbReference type="AlphaFoldDB" id="A0A371IQI8"/>
<evidence type="ECO:0000256" key="5">
    <source>
        <dbReference type="ARBA" id="ARBA00022475"/>
    </source>
</evidence>
<keyword evidence="5 9" id="KW-1003">Cell membrane</keyword>
<evidence type="ECO:0000256" key="1">
    <source>
        <dbReference type="ARBA" id="ARBA00004651"/>
    </source>
</evidence>
<dbReference type="RefSeq" id="WP_095406296.1">
    <property type="nucleotide sequence ID" value="NZ_NOJZ02000029.1"/>
</dbReference>
<gene>
    <name evidence="9" type="primary">ecfT</name>
    <name evidence="10" type="ORF">CHF27_011965</name>
</gene>
<accession>A0A371IQI8</accession>
<evidence type="ECO:0000256" key="9">
    <source>
        <dbReference type="HAMAP-Rule" id="MF_01461"/>
    </source>
</evidence>
<keyword evidence="11" id="KW-1185">Reference proteome</keyword>
<keyword evidence="4 9" id="KW-0813">Transport</keyword>
<sequence>MLKDITIGQYYPSDSVIHKLDSRMKLIATFIFMISLFIINKFWPYFIVLVFMVGIIKMSKIPMKYIFKGIKPLRWIILFTFVINIFFLPGDVIWSFGFMNITRQGIEQAVFMAIRLILLVVGTSLLTLTTSPIELTDGIERLLNPLKKVGLPVHELAMMMTIALRFIPTLLDETDKIMKAQMSRGADFESKNIINRAKNLVPLLVPLFVSAFRRADELAMAMEARCYRGGYNRTKMKEALMTRNDYISCVIQIVYLGIIISTRFI</sequence>
<dbReference type="InterPro" id="IPR024919">
    <property type="entry name" value="EcfT"/>
</dbReference>
<evidence type="ECO:0000313" key="10">
    <source>
        <dbReference type="EMBL" id="RDY22741.1"/>
    </source>
</evidence>
<keyword evidence="6 9" id="KW-0812">Transmembrane</keyword>
<evidence type="ECO:0000256" key="7">
    <source>
        <dbReference type="ARBA" id="ARBA00022989"/>
    </source>
</evidence>
<evidence type="ECO:0000256" key="4">
    <source>
        <dbReference type="ARBA" id="ARBA00022448"/>
    </source>
</evidence>
<dbReference type="PANTHER" id="PTHR34857">
    <property type="entry name" value="SLL0384 PROTEIN"/>
    <property type="match status" value="1"/>
</dbReference>
<dbReference type="PANTHER" id="PTHR34857:SF2">
    <property type="entry name" value="SLL0384 PROTEIN"/>
    <property type="match status" value="1"/>
</dbReference>
<dbReference type="GO" id="GO:0005886">
    <property type="term" value="C:plasma membrane"/>
    <property type="evidence" value="ECO:0007669"/>
    <property type="project" value="UniProtKB-SubCell"/>
</dbReference>
<comment type="caution">
    <text evidence="10">The sequence shown here is derived from an EMBL/GenBank/DDBJ whole genome shotgun (WGS) entry which is preliminary data.</text>
</comment>
<comment type="subcellular location">
    <subcellularLocation>
        <location evidence="1 9">Cell membrane</location>
        <topology evidence="1 9">Multi-pass membrane protein</topology>
    </subcellularLocation>
</comment>
<name>A0A371IQI8_9FIRM</name>
<feature type="transmembrane region" description="Helical" evidence="9">
    <location>
        <begin position="26"/>
        <end position="55"/>
    </location>
</feature>
<keyword evidence="7 9" id="KW-1133">Transmembrane helix</keyword>
<protein>
    <recommendedName>
        <fullName evidence="3 9">Energy-coupling factor transporter transmembrane protein EcfT</fullName>
        <shortName evidence="9">ECF transporter T component EcfT</shortName>
    </recommendedName>
</protein>
<feature type="transmembrane region" description="Helical" evidence="9">
    <location>
        <begin position="75"/>
        <end position="97"/>
    </location>
</feature>
<dbReference type="GO" id="GO:0022857">
    <property type="term" value="F:transmembrane transporter activity"/>
    <property type="evidence" value="ECO:0007669"/>
    <property type="project" value="UniProtKB-UniRule"/>
</dbReference>